<dbReference type="GO" id="GO:0030131">
    <property type="term" value="C:clathrin adaptor complex"/>
    <property type="evidence" value="ECO:0007669"/>
    <property type="project" value="InterPro"/>
</dbReference>
<dbReference type="SUPFAM" id="SSF55711">
    <property type="entry name" value="Subdomain of clathrin and coatomer appendage domain"/>
    <property type="match status" value="1"/>
</dbReference>
<dbReference type="Proteomes" id="UP000050794">
    <property type="component" value="Unassembled WGS sequence"/>
</dbReference>
<organism evidence="3 4">
    <name type="scientific">Toxocara canis</name>
    <name type="common">Canine roundworm</name>
    <dbReference type="NCBI Taxonomy" id="6265"/>
    <lineage>
        <taxon>Eukaryota</taxon>
        <taxon>Metazoa</taxon>
        <taxon>Ecdysozoa</taxon>
        <taxon>Nematoda</taxon>
        <taxon>Chromadorea</taxon>
        <taxon>Rhabditida</taxon>
        <taxon>Spirurina</taxon>
        <taxon>Ascaridomorpha</taxon>
        <taxon>Ascaridoidea</taxon>
        <taxon>Toxocaridae</taxon>
        <taxon>Toxocara</taxon>
    </lineage>
</organism>
<dbReference type="GO" id="GO:0016192">
    <property type="term" value="P:vesicle-mediated transport"/>
    <property type="evidence" value="ECO:0007669"/>
    <property type="project" value="InterPro"/>
</dbReference>
<proteinExistence type="predicted"/>
<dbReference type="Gene3D" id="3.30.310.10">
    <property type="entry name" value="TATA-Binding Protein"/>
    <property type="match status" value="1"/>
</dbReference>
<dbReference type="Pfam" id="PF02296">
    <property type="entry name" value="Alpha_adaptin_C"/>
    <property type="match status" value="1"/>
</dbReference>
<reference evidence="4" key="1">
    <citation type="submission" date="2016-06" db="UniProtKB">
        <authorList>
            <consortium name="WormBaseParasite"/>
        </authorList>
    </citation>
    <scope>IDENTIFICATION</scope>
</reference>
<protein>
    <submittedName>
        <fullName evidence="4">Alpha_adaptin_C domain-containing protein</fullName>
    </submittedName>
</protein>
<dbReference type="WBParaSite" id="TCNE_0000052101-mRNA-1">
    <property type="protein sequence ID" value="TCNE_0000052101-mRNA-1"/>
    <property type="gene ID" value="TCNE_0000052101"/>
</dbReference>
<dbReference type="InterPro" id="IPR012295">
    <property type="entry name" value="TBP_dom_sf"/>
</dbReference>
<name>A0A183TWA2_TOXCA</name>
<accession>A0A183TWA2</accession>
<dbReference type="InterPro" id="IPR003164">
    <property type="entry name" value="Clathrin_a-adaptin_app_sub_C"/>
</dbReference>
<feature type="domain" description="Clathrin adaptor alpha-adaptin appendage C-terminal subdomain" evidence="1">
    <location>
        <begin position="2"/>
        <end position="77"/>
    </location>
</feature>
<dbReference type="EMBL" id="UYWY01000251">
    <property type="protein sequence ID" value="VDM24380.1"/>
    <property type="molecule type" value="Genomic_DNA"/>
</dbReference>
<evidence type="ECO:0000313" key="2">
    <source>
        <dbReference type="EMBL" id="VDM24380.1"/>
    </source>
</evidence>
<sequence length="81" mass="9178">MPMDSEQIKNKLNGVGSKLLHDVDPNPENFVCAGIINTKAQQIGTLIRLEPNRQAKMYRLTIRSSRDTVANYLCELLSEQF</sequence>
<evidence type="ECO:0000313" key="4">
    <source>
        <dbReference type="WBParaSite" id="TCNE_0000052101-mRNA-1"/>
    </source>
</evidence>
<keyword evidence="3" id="KW-1185">Reference proteome</keyword>
<gene>
    <name evidence="2" type="ORF">TCNE_LOCUS522</name>
</gene>
<reference evidence="2 3" key="2">
    <citation type="submission" date="2018-11" db="EMBL/GenBank/DDBJ databases">
        <authorList>
            <consortium name="Pathogen Informatics"/>
        </authorList>
    </citation>
    <scope>NUCLEOTIDE SEQUENCE [LARGE SCALE GENOMIC DNA]</scope>
</reference>
<evidence type="ECO:0000259" key="1">
    <source>
        <dbReference type="Pfam" id="PF02296"/>
    </source>
</evidence>
<dbReference type="GO" id="GO:0006886">
    <property type="term" value="P:intracellular protein transport"/>
    <property type="evidence" value="ECO:0007669"/>
    <property type="project" value="InterPro"/>
</dbReference>
<dbReference type="InterPro" id="IPR009028">
    <property type="entry name" value="Coatomer/calthrin_app_sub_C"/>
</dbReference>
<evidence type="ECO:0000313" key="3">
    <source>
        <dbReference type="Proteomes" id="UP000050794"/>
    </source>
</evidence>
<dbReference type="AlphaFoldDB" id="A0A183TWA2"/>